<accession>A0A809Y939</accession>
<evidence type="ECO:0000313" key="1">
    <source>
        <dbReference type="EMBL" id="BCE36324.1"/>
    </source>
</evidence>
<dbReference type="RefSeq" id="WP_182872503.1">
    <property type="nucleotide sequence ID" value="NZ_AP022639.1"/>
</dbReference>
<protein>
    <submittedName>
        <fullName evidence="1">Uncharacterized protein</fullName>
    </submittedName>
</protein>
<proteinExistence type="predicted"/>
<gene>
    <name evidence="1" type="ORF">XF3B_13550</name>
</gene>
<dbReference type="AlphaFoldDB" id="A0A809Y939"/>
<reference evidence="1" key="1">
    <citation type="submission" date="2020-05" db="EMBL/GenBank/DDBJ databases">
        <title>Complete genome sequence of Bradyrhizobium diazoefficiens XF3 isolated from soybean nodule.</title>
        <authorList>
            <person name="Noda R."/>
            <person name="Kakizaki K."/>
            <person name="Minamisawa K."/>
        </authorList>
    </citation>
    <scope>NUCLEOTIDE SEQUENCE</scope>
    <source>
        <strain evidence="1">XF3</strain>
    </source>
</reference>
<name>A0A809Y939_9BRAD</name>
<dbReference type="EMBL" id="AP023093">
    <property type="protein sequence ID" value="BCE36324.1"/>
    <property type="molecule type" value="Genomic_DNA"/>
</dbReference>
<sequence>MNTFCTSSANLTATLPGLGRVGRDPSRLLTIREWWHEMGEPIDMLVDPQATFHDDERGMIELCRRDGIAYRSAPEGGLPTAFPAWRLAMFYQSP</sequence>
<organism evidence="1">
    <name type="scientific">Bradyrhizobium diazoefficiens</name>
    <dbReference type="NCBI Taxonomy" id="1355477"/>
    <lineage>
        <taxon>Bacteria</taxon>
        <taxon>Pseudomonadati</taxon>
        <taxon>Pseudomonadota</taxon>
        <taxon>Alphaproteobacteria</taxon>
        <taxon>Hyphomicrobiales</taxon>
        <taxon>Nitrobacteraceae</taxon>
        <taxon>Bradyrhizobium</taxon>
    </lineage>
</organism>